<keyword evidence="1" id="KW-0472">Membrane</keyword>
<dbReference type="Proteomes" id="UP000250179">
    <property type="component" value="Chromosome"/>
</dbReference>
<proteinExistence type="predicted"/>
<gene>
    <name evidence="2" type="ORF">A3L09_07665</name>
</gene>
<feature type="transmembrane region" description="Helical" evidence="1">
    <location>
        <begin position="55"/>
        <end position="77"/>
    </location>
</feature>
<dbReference type="EMBL" id="CP014862">
    <property type="protein sequence ID" value="ASJ03137.1"/>
    <property type="molecule type" value="Genomic_DNA"/>
</dbReference>
<protein>
    <recommendedName>
        <fullName evidence="4">SigmaK-factor processing regulatory BofA</fullName>
    </recommendedName>
</protein>
<feature type="transmembrane region" description="Helical" evidence="1">
    <location>
        <begin position="29"/>
        <end position="48"/>
    </location>
</feature>
<sequence length="78" mass="8560">MLNLLIFLLLLVLVGYAVVKLTFMILKWLAVNTLTGLLLIGILNYLHITHVQVNLLNILIIAVGGIPGVFIVILLSLL</sequence>
<dbReference type="OrthoDB" id="101350at2157"/>
<evidence type="ECO:0000256" key="1">
    <source>
        <dbReference type="SAM" id="Phobius"/>
    </source>
</evidence>
<dbReference type="KEGG" id="tprf:A3L09_07665"/>
<dbReference type="Pfam" id="PF07441">
    <property type="entry name" value="BofA"/>
    <property type="match status" value="1"/>
</dbReference>
<evidence type="ECO:0008006" key="4">
    <source>
        <dbReference type="Google" id="ProtNLM"/>
    </source>
</evidence>
<evidence type="ECO:0000313" key="2">
    <source>
        <dbReference type="EMBL" id="ASJ03137.1"/>
    </source>
</evidence>
<reference evidence="2 3" key="1">
    <citation type="submission" date="2016-03" db="EMBL/GenBank/DDBJ databases">
        <title>Complete genome sequence of Thermococcus profundus strain DT5432.</title>
        <authorList>
            <person name="Oger P.M."/>
        </authorList>
    </citation>
    <scope>NUCLEOTIDE SEQUENCE [LARGE SCALE GENOMIC DNA]</scope>
    <source>
        <strain evidence="2 3">DT 5432</strain>
    </source>
</reference>
<keyword evidence="3" id="KW-1185">Reference proteome</keyword>
<evidence type="ECO:0000313" key="3">
    <source>
        <dbReference type="Proteomes" id="UP000250179"/>
    </source>
</evidence>
<dbReference type="InterPro" id="IPR010001">
    <property type="entry name" value="BofA"/>
</dbReference>
<keyword evidence="1" id="KW-1133">Transmembrane helix</keyword>
<dbReference type="RefSeq" id="WP_088858393.1">
    <property type="nucleotide sequence ID" value="NZ_CP014862.1"/>
</dbReference>
<dbReference type="GeneID" id="33320284"/>
<organism evidence="2 3">
    <name type="scientific">Thermococcus profundus</name>
    <dbReference type="NCBI Taxonomy" id="49899"/>
    <lineage>
        <taxon>Archaea</taxon>
        <taxon>Methanobacteriati</taxon>
        <taxon>Methanobacteriota</taxon>
        <taxon>Thermococci</taxon>
        <taxon>Thermococcales</taxon>
        <taxon>Thermococcaceae</taxon>
        <taxon>Thermococcus</taxon>
    </lineage>
</organism>
<dbReference type="AlphaFoldDB" id="A0A2Z2M9W4"/>
<accession>A0A2Z2M9W4</accession>
<keyword evidence="1" id="KW-0812">Transmembrane</keyword>
<name>A0A2Z2M9W4_THEPR</name>